<keyword evidence="2 6" id="KW-0812">Transmembrane</keyword>
<accession>A0ABP1RE22</accession>
<feature type="region of interest" description="Disordered" evidence="5">
    <location>
        <begin position="393"/>
        <end position="420"/>
    </location>
</feature>
<protein>
    <recommendedName>
        <fullName evidence="9">Tetraspanin</fullName>
    </recommendedName>
</protein>
<comment type="caution">
    <text evidence="7">The sequence shown here is derived from an EMBL/GenBank/DDBJ whole genome shotgun (WGS) entry which is preliminary data.</text>
</comment>
<evidence type="ECO:0000313" key="8">
    <source>
        <dbReference type="Proteomes" id="UP001642540"/>
    </source>
</evidence>
<comment type="subcellular location">
    <subcellularLocation>
        <location evidence="1">Membrane</location>
        <topology evidence="1">Multi-pass membrane protein</topology>
    </subcellularLocation>
</comment>
<feature type="compositionally biased region" description="Low complexity" evidence="5">
    <location>
        <begin position="623"/>
        <end position="652"/>
    </location>
</feature>
<dbReference type="Pfam" id="PF00335">
    <property type="entry name" value="Tetraspanin"/>
    <property type="match status" value="1"/>
</dbReference>
<name>A0ABP1RE22_9HEXA</name>
<reference evidence="7 8" key="1">
    <citation type="submission" date="2024-08" db="EMBL/GenBank/DDBJ databases">
        <authorList>
            <person name="Cucini C."/>
            <person name="Frati F."/>
        </authorList>
    </citation>
    <scope>NUCLEOTIDE SEQUENCE [LARGE SCALE GENOMIC DNA]</scope>
</reference>
<dbReference type="PANTHER" id="PTHR19282">
    <property type="entry name" value="TETRASPANIN"/>
    <property type="match status" value="1"/>
</dbReference>
<organism evidence="7 8">
    <name type="scientific">Orchesella dallaii</name>
    <dbReference type="NCBI Taxonomy" id="48710"/>
    <lineage>
        <taxon>Eukaryota</taxon>
        <taxon>Metazoa</taxon>
        <taxon>Ecdysozoa</taxon>
        <taxon>Arthropoda</taxon>
        <taxon>Hexapoda</taxon>
        <taxon>Collembola</taxon>
        <taxon>Entomobryomorpha</taxon>
        <taxon>Entomobryoidea</taxon>
        <taxon>Orchesellidae</taxon>
        <taxon>Orchesellinae</taxon>
        <taxon>Orchesella</taxon>
    </lineage>
</organism>
<evidence type="ECO:0000313" key="7">
    <source>
        <dbReference type="EMBL" id="CAL8127357.1"/>
    </source>
</evidence>
<dbReference type="Proteomes" id="UP001642540">
    <property type="component" value="Unassembled WGS sequence"/>
</dbReference>
<evidence type="ECO:0000256" key="1">
    <source>
        <dbReference type="ARBA" id="ARBA00004141"/>
    </source>
</evidence>
<feature type="transmembrane region" description="Helical" evidence="6">
    <location>
        <begin position="80"/>
        <end position="104"/>
    </location>
</feature>
<evidence type="ECO:0000256" key="5">
    <source>
        <dbReference type="SAM" id="MobiDB-lite"/>
    </source>
</evidence>
<feature type="region of interest" description="Disordered" evidence="5">
    <location>
        <begin position="572"/>
        <end position="653"/>
    </location>
</feature>
<feature type="compositionally biased region" description="Polar residues" evidence="5">
    <location>
        <begin position="393"/>
        <end position="407"/>
    </location>
</feature>
<keyword evidence="4 6" id="KW-0472">Membrane</keyword>
<feature type="compositionally biased region" description="Polar residues" evidence="5">
    <location>
        <begin position="513"/>
        <end position="523"/>
    </location>
</feature>
<dbReference type="PANTHER" id="PTHR19282:SF431">
    <property type="entry name" value="TETRASPANIN 26A, ISOFORM B-RELATED"/>
    <property type="match status" value="1"/>
</dbReference>
<dbReference type="InterPro" id="IPR008952">
    <property type="entry name" value="Tetraspanin_EC2_sf"/>
</dbReference>
<evidence type="ECO:0000256" key="4">
    <source>
        <dbReference type="ARBA" id="ARBA00023136"/>
    </source>
</evidence>
<feature type="compositionally biased region" description="Polar residues" evidence="5">
    <location>
        <begin position="270"/>
        <end position="293"/>
    </location>
</feature>
<dbReference type="EMBL" id="CAXLJM020000072">
    <property type="protein sequence ID" value="CAL8127357.1"/>
    <property type="molecule type" value="Genomic_DNA"/>
</dbReference>
<dbReference type="Gene3D" id="1.10.1450.10">
    <property type="entry name" value="Tetraspanin"/>
    <property type="match status" value="1"/>
</dbReference>
<feature type="transmembrane region" description="Helical" evidence="6">
    <location>
        <begin position="214"/>
        <end position="235"/>
    </location>
</feature>
<feature type="region of interest" description="Disordered" evidence="5">
    <location>
        <begin position="253"/>
        <end position="305"/>
    </location>
</feature>
<feature type="compositionally biased region" description="Basic and acidic residues" evidence="5">
    <location>
        <begin position="259"/>
        <end position="268"/>
    </location>
</feature>
<evidence type="ECO:0000256" key="3">
    <source>
        <dbReference type="ARBA" id="ARBA00022989"/>
    </source>
</evidence>
<feature type="region of interest" description="Disordered" evidence="5">
    <location>
        <begin position="477"/>
        <end position="560"/>
    </location>
</feature>
<feature type="compositionally biased region" description="Polar residues" evidence="5">
    <location>
        <begin position="584"/>
        <end position="593"/>
    </location>
</feature>
<feature type="transmembrane region" description="Helical" evidence="6">
    <location>
        <begin position="52"/>
        <end position="74"/>
    </location>
</feature>
<dbReference type="SUPFAM" id="SSF48652">
    <property type="entry name" value="Tetraspanin"/>
    <property type="match status" value="1"/>
</dbReference>
<evidence type="ECO:0000256" key="2">
    <source>
        <dbReference type="ARBA" id="ARBA00022692"/>
    </source>
</evidence>
<proteinExistence type="predicted"/>
<feature type="transmembrane region" description="Helical" evidence="6">
    <location>
        <begin position="12"/>
        <end position="31"/>
    </location>
</feature>
<sequence>MGKLLGPKCFLSSTFFLLSILSTYGIVGIVLNYLQLSRVHNFGNWPFNLRPAFVAFIIIQSLIPVAGLFALLAACRKQALFLYCSGFILLGVFTCCMVFGAVCLRASSQDILDDLYAAFKKTPNNPELIEWFENVQWQHKCCGIYGYEDWYQLRINSTNRGDAPVTCCRRRHEQCGEGALVPNEAPDPPFNPLDILYTNGCGPNISKIIREMSLWLGLEMWAVGGICFIVAIFLLCGVTKLFIATGNNLSFNGRGMMSSRRDRNDKNRHSTQPPSTLPDANNNITPVTTSKVSIGQRETRRVSEMRKKRLQAQGSNRRMNKHLFSLAPILSHSKLTRSNSSKQGCVIHANVSKSFILGEAHSNLMAPAGDGKNEINDTFLDMLWNQPVEKNVSTVSTTPNDTSSMTVGDSAAPQSRRPVGPVDFTNVMMNDSSMKTTVFTLVSERTFTPSLSQDCSIPFYNDIGKLPTMEGTALGQCSPHFSGSKQQRHVHNYPPTTSTEKEESDEESDIMQAPQTNTTNSPPQGVVSAVRGVEDNSENTEVVNSQGVGAPPPPLTTSKYLTSSVRSTTLATIHEESESVKGTPVNTKGSSPASGCMSPDVSPQPTKIFHKDGSEGSVAECPNESSNGNDNNNGSSKLTSDNSNSEENSVESQEYLMPLEEAKTMSVHSKGWNHTVNVQDEQVATSVLGNLAEPTMNIAANE</sequence>
<dbReference type="InterPro" id="IPR018499">
    <property type="entry name" value="Tetraspanin/Peripherin"/>
</dbReference>
<evidence type="ECO:0008006" key="9">
    <source>
        <dbReference type="Google" id="ProtNLM"/>
    </source>
</evidence>
<gene>
    <name evidence="7" type="ORF">ODALV1_LOCUS21801</name>
</gene>
<keyword evidence="8" id="KW-1185">Reference proteome</keyword>
<keyword evidence="3 6" id="KW-1133">Transmembrane helix</keyword>
<evidence type="ECO:0000256" key="6">
    <source>
        <dbReference type="SAM" id="Phobius"/>
    </source>
</evidence>